<dbReference type="AlphaFoldDB" id="A0A642V549"/>
<evidence type="ECO:0008006" key="4">
    <source>
        <dbReference type="Google" id="ProtNLM"/>
    </source>
</evidence>
<protein>
    <recommendedName>
        <fullName evidence="4">TAP42-like protein</fullName>
    </recommendedName>
</protein>
<dbReference type="PANTHER" id="PTHR10933">
    <property type="entry name" value="IMMUNOGLOBULIN-BINDING PROTEIN 1"/>
    <property type="match status" value="1"/>
</dbReference>
<feature type="compositionally biased region" description="Polar residues" evidence="1">
    <location>
        <begin position="209"/>
        <end position="230"/>
    </location>
</feature>
<evidence type="ECO:0000256" key="1">
    <source>
        <dbReference type="SAM" id="MobiDB-lite"/>
    </source>
</evidence>
<gene>
    <name evidence="2" type="ORF">TRICI_002729</name>
</gene>
<accession>A0A642V549</accession>
<dbReference type="PANTHER" id="PTHR10933:SF9">
    <property type="entry name" value="IMMUNOGLOBULIN-BINDING PROTEIN 1"/>
    <property type="match status" value="1"/>
</dbReference>
<organism evidence="2 3">
    <name type="scientific">Trichomonascus ciferrii</name>
    <dbReference type="NCBI Taxonomy" id="44093"/>
    <lineage>
        <taxon>Eukaryota</taxon>
        <taxon>Fungi</taxon>
        <taxon>Dikarya</taxon>
        <taxon>Ascomycota</taxon>
        <taxon>Saccharomycotina</taxon>
        <taxon>Dipodascomycetes</taxon>
        <taxon>Dipodascales</taxon>
        <taxon>Trichomonascaceae</taxon>
        <taxon>Trichomonascus</taxon>
        <taxon>Trichomonascus ciferrii complex</taxon>
    </lineage>
</organism>
<dbReference type="VEuPathDB" id="FungiDB:TRICI_002729"/>
<feature type="region of interest" description="Disordered" evidence="1">
    <location>
        <begin position="209"/>
        <end position="241"/>
    </location>
</feature>
<keyword evidence="3" id="KW-1185">Reference proteome</keyword>
<sequence>MSSLKEEYRKATILEGQLEGRPDSPEYQHRLFEAVQAFKLCKQYVNELSLFSDNESPEDLATSDIQYLAVEYYLGKLTEKIQPVNADNRIARRIETINRAVEHYTTFLSQLDSYKLLPESSSKRLREILSTDGGLPRLANVQSSDPTTRRADKIERFKMEKALQEKLQNVRSSDDEEVQRKVHFAQLGLLSIKTFSTLESINMELQLLNEQSKQPTEPVTASEKSTNTDPSEYVQGRLDPSFDKGPLLNKFGKINRPFTIVSSRDQIKKNVQGTGQYLPTMTVDEYLEEERRQGRIIEGGGPESALQEEPDEDNDEKNDRETYEARRWDEFTENNPKGAGNTMNIG</sequence>
<comment type="caution">
    <text evidence="2">The sequence shown here is derived from an EMBL/GenBank/DDBJ whole genome shotgun (WGS) entry which is preliminary data.</text>
</comment>
<feature type="compositionally biased region" description="Acidic residues" evidence="1">
    <location>
        <begin position="306"/>
        <end position="316"/>
    </location>
</feature>
<dbReference type="Gene3D" id="1.25.40.540">
    <property type="entry name" value="TAP42-like family"/>
    <property type="match status" value="1"/>
</dbReference>
<evidence type="ECO:0000313" key="3">
    <source>
        <dbReference type="Proteomes" id="UP000761534"/>
    </source>
</evidence>
<dbReference type="GO" id="GO:0051721">
    <property type="term" value="F:protein phosphatase 2A binding"/>
    <property type="evidence" value="ECO:0007669"/>
    <property type="project" value="TreeGrafter"/>
</dbReference>
<dbReference type="GO" id="GO:0005829">
    <property type="term" value="C:cytosol"/>
    <property type="evidence" value="ECO:0007669"/>
    <property type="project" value="TreeGrafter"/>
</dbReference>
<feature type="region of interest" description="Disordered" evidence="1">
    <location>
        <begin position="291"/>
        <end position="346"/>
    </location>
</feature>
<dbReference type="Pfam" id="PF04177">
    <property type="entry name" value="TAP42"/>
    <property type="match status" value="1"/>
</dbReference>
<dbReference type="GO" id="GO:0009966">
    <property type="term" value="P:regulation of signal transduction"/>
    <property type="evidence" value="ECO:0007669"/>
    <property type="project" value="InterPro"/>
</dbReference>
<dbReference type="Proteomes" id="UP000761534">
    <property type="component" value="Unassembled WGS sequence"/>
</dbReference>
<feature type="compositionally biased region" description="Basic and acidic residues" evidence="1">
    <location>
        <begin position="317"/>
        <end position="330"/>
    </location>
</feature>
<reference evidence="2" key="1">
    <citation type="journal article" date="2019" name="G3 (Bethesda)">
        <title>Genome Assemblies of Two Rare Opportunistic Yeast Pathogens: Diutina rugosa (syn. Candida rugosa) and Trichomonascus ciferrii (syn. Candida ciferrii).</title>
        <authorList>
            <person name="Mixao V."/>
            <person name="Saus E."/>
            <person name="Hansen A.P."/>
            <person name="Lass-Florl C."/>
            <person name="Gabaldon T."/>
        </authorList>
    </citation>
    <scope>NUCLEOTIDE SEQUENCE</scope>
    <source>
        <strain evidence="2">CBS 4856</strain>
    </source>
</reference>
<name>A0A642V549_9ASCO</name>
<dbReference type="EMBL" id="SWFS01000184">
    <property type="protein sequence ID" value="KAA8915120.1"/>
    <property type="molecule type" value="Genomic_DNA"/>
</dbReference>
<dbReference type="OrthoDB" id="10261753at2759"/>
<proteinExistence type="predicted"/>
<dbReference type="GO" id="GO:0035303">
    <property type="term" value="P:regulation of dephosphorylation"/>
    <property type="evidence" value="ECO:0007669"/>
    <property type="project" value="TreeGrafter"/>
</dbReference>
<evidence type="ECO:0000313" key="2">
    <source>
        <dbReference type="EMBL" id="KAA8915120.1"/>
    </source>
</evidence>
<dbReference type="InterPro" id="IPR007304">
    <property type="entry name" value="TAP46-like"/>
</dbReference>
<dbReference type="InterPro" id="IPR038511">
    <property type="entry name" value="TAP42/TAP46-like_sf"/>
</dbReference>